<name>A0A5D2NZT8_GOSTO</name>
<dbReference type="EMBL" id="CM017618">
    <property type="protein sequence ID" value="TYI09289.1"/>
    <property type="molecule type" value="Genomic_DNA"/>
</dbReference>
<evidence type="ECO:0000313" key="2">
    <source>
        <dbReference type="EMBL" id="TYI09289.1"/>
    </source>
</evidence>
<feature type="transmembrane region" description="Helical" evidence="1">
    <location>
        <begin position="24"/>
        <end position="44"/>
    </location>
</feature>
<accession>A0A5D2NZT8</accession>
<reference evidence="2 3" key="1">
    <citation type="submission" date="2019-07" db="EMBL/GenBank/DDBJ databases">
        <title>WGS assembly of Gossypium tomentosum.</title>
        <authorList>
            <person name="Chen Z.J."/>
            <person name="Sreedasyam A."/>
            <person name="Ando A."/>
            <person name="Song Q."/>
            <person name="De L."/>
            <person name="Hulse-Kemp A."/>
            <person name="Ding M."/>
            <person name="Ye W."/>
            <person name="Kirkbride R."/>
            <person name="Jenkins J."/>
            <person name="Plott C."/>
            <person name="Lovell J."/>
            <person name="Lin Y.-M."/>
            <person name="Vaughn R."/>
            <person name="Liu B."/>
            <person name="Li W."/>
            <person name="Simpson S."/>
            <person name="Scheffler B."/>
            <person name="Saski C."/>
            <person name="Grover C."/>
            <person name="Hu G."/>
            <person name="Conover J."/>
            <person name="Carlson J."/>
            <person name="Shu S."/>
            <person name="Boston L."/>
            <person name="Williams M."/>
            <person name="Peterson D."/>
            <person name="Mcgee K."/>
            <person name="Jones D."/>
            <person name="Wendel J."/>
            <person name="Stelly D."/>
            <person name="Grimwood J."/>
            <person name="Schmutz J."/>
        </authorList>
    </citation>
    <scope>NUCLEOTIDE SEQUENCE [LARGE SCALE GENOMIC DNA]</scope>
    <source>
        <strain evidence="2">7179.01</strain>
    </source>
</reference>
<dbReference type="Proteomes" id="UP000322667">
    <property type="component" value="Chromosome A09"/>
</dbReference>
<proteinExistence type="predicted"/>
<evidence type="ECO:0000313" key="3">
    <source>
        <dbReference type="Proteomes" id="UP000322667"/>
    </source>
</evidence>
<dbReference type="AlphaFoldDB" id="A0A5D2NZT8"/>
<evidence type="ECO:0000256" key="1">
    <source>
        <dbReference type="SAM" id="Phobius"/>
    </source>
</evidence>
<protein>
    <submittedName>
        <fullName evidence="2">Uncharacterized protein</fullName>
    </submittedName>
</protein>
<sequence>MTTACSWNAIRHSIVVLYKASDTLSGALLCALVTAVITGSSSFANKISPLSSPLKPRDFMY</sequence>
<keyword evidence="1" id="KW-0472">Membrane</keyword>
<keyword evidence="1" id="KW-0812">Transmembrane</keyword>
<keyword evidence="3" id="KW-1185">Reference proteome</keyword>
<gene>
    <name evidence="2" type="ORF">ES332_A09G062400v1</name>
</gene>
<keyword evidence="1" id="KW-1133">Transmembrane helix</keyword>
<organism evidence="2 3">
    <name type="scientific">Gossypium tomentosum</name>
    <name type="common">Hawaiian cotton</name>
    <name type="synonym">Gossypium sandvicense</name>
    <dbReference type="NCBI Taxonomy" id="34277"/>
    <lineage>
        <taxon>Eukaryota</taxon>
        <taxon>Viridiplantae</taxon>
        <taxon>Streptophyta</taxon>
        <taxon>Embryophyta</taxon>
        <taxon>Tracheophyta</taxon>
        <taxon>Spermatophyta</taxon>
        <taxon>Magnoliopsida</taxon>
        <taxon>eudicotyledons</taxon>
        <taxon>Gunneridae</taxon>
        <taxon>Pentapetalae</taxon>
        <taxon>rosids</taxon>
        <taxon>malvids</taxon>
        <taxon>Malvales</taxon>
        <taxon>Malvaceae</taxon>
        <taxon>Malvoideae</taxon>
        <taxon>Gossypium</taxon>
    </lineage>
</organism>